<dbReference type="Proteomes" id="UP001473302">
    <property type="component" value="Unassembled WGS sequence"/>
</dbReference>
<proteinExistence type="predicted"/>
<accession>A0ABP9YZJ8</accession>
<evidence type="ECO:0000313" key="1">
    <source>
        <dbReference type="EMBL" id="GAA5812288.1"/>
    </source>
</evidence>
<sequence>MSKLLFANKEVMDIVVSTVIGDHAKDFYYFSPMQQSAENIPDAIYLSRAKNLPPVIIGVRHIVDLENYLQLTSHGVSAALQYHTLPIIIMFVTSSITYEVKKRTTPYPSKRFLLQVRQCDPWARNCYFITSDSIQPNLTCNPLIKFVALSFFIIVSRCGLPAQNPHCRDPTMARLYAIMKQILEGEGTATRQIKEDLMYVCTESKKRLREAISALDESDLPQDSKKRVKDSIENAVRVFDAYQTKYQEPAPSPPSVEIDLIHEDVPASPAPESMEIPAHPYPGPAIDRLENWNYISSRLSELGENEKIPWNAIYVDGRRDGRFSTYSNYISLKSTYFRWKKNNQ</sequence>
<gene>
    <name evidence="1" type="ORF">MFLAVUS_005739</name>
</gene>
<dbReference type="EMBL" id="BAABUK010000012">
    <property type="protein sequence ID" value="GAA5812288.1"/>
    <property type="molecule type" value="Genomic_DNA"/>
</dbReference>
<evidence type="ECO:0000313" key="2">
    <source>
        <dbReference type="Proteomes" id="UP001473302"/>
    </source>
</evidence>
<keyword evidence="2" id="KW-1185">Reference proteome</keyword>
<name>A0ABP9YZJ8_9FUNG</name>
<organism evidence="1 2">
    <name type="scientific">Mucor flavus</name>
    <dbReference type="NCBI Taxonomy" id="439312"/>
    <lineage>
        <taxon>Eukaryota</taxon>
        <taxon>Fungi</taxon>
        <taxon>Fungi incertae sedis</taxon>
        <taxon>Mucoromycota</taxon>
        <taxon>Mucoromycotina</taxon>
        <taxon>Mucoromycetes</taxon>
        <taxon>Mucorales</taxon>
        <taxon>Mucorineae</taxon>
        <taxon>Mucoraceae</taxon>
        <taxon>Mucor</taxon>
    </lineage>
</organism>
<comment type="caution">
    <text evidence="1">The sequence shown here is derived from an EMBL/GenBank/DDBJ whole genome shotgun (WGS) entry which is preliminary data.</text>
</comment>
<reference evidence="1 2" key="1">
    <citation type="submission" date="2024-04" db="EMBL/GenBank/DDBJ databases">
        <title>genome sequences of Mucor flavus KT1a and Helicostylum pulchrum KT1b strains isolated from the surface of a dry-aged beef.</title>
        <authorList>
            <person name="Toyotome T."/>
            <person name="Hosono M."/>
            <person name="Torimaru M."/>
            <person name="Fukuda K."/>
            <person name="Mikami N."/>
        </authorList>
    </citation>
    <scope>NUCLEOTIDE SEQUENCE [LARGE SCALE GENOMIC DNA]</scope>
    <source>
        <strain evidence="1 2">KT1a</strain>
    </source>
</reference>
<protein>
    <submittedName>
        <fullName evidence="1">Uncharacterized protein</fullName>
    </submittedName>
</protein>